<evidence type="ECO:0000313" key="2">
    <source>
        <dbReference type="EMBL" id="AHF14701.1"/>
    </source>
</evidence>
<reference evidence="2 3" key="1">
    <citation type="submission" date="2013-12" db="EMBL/GenBank/DDBJ databases">
        <authorList>
            <consortium name="DOE Joint Genome Institute"/>
            <person name="Eisen J."/>
            <person name="Huntemann M."/>
            <person name="Han J."/>
            <person name="Chen A."/>
            <person name="Kyrpides N."/>
            <person name="Mavromatis K."/>
            <person name="Markowitz V."/>
            <person name="Palaniappan K."/>
            <person name="Ivanova N."/>
            <person name="Schaumberg A."/>
            <person name="Pati A."/>
            <person name="Liolios K."/>
            <person name="Nordberg H.P."/>
            <person name="Cantor M.N."/>
            <person name="Hua S.X."/>
            <person name="Woyke T."/>
        </authorList>
    </citation>
    <scope>NUCLEOTIDE SEQUENCE [LARGE SCALE GENOMIC DNA]</scope>
    <source>
        <strain evidence="3">DSM 19437</strain>
    </source>
</reference>
<accession>W0F044</accession>
<dbReference type="HOGENOM" id="CLU_147832_0_0_10"/>
<name>W0F044_9BACT</name>
<dbReference type="STRING" id="929713.NIASO_04855"/>
<dbReference type="KEGG" id="nso:NIASO_04855"/>
<proteinExistence type="predicted"/>
<sequence length="133" mass="15653">MTKIMLSIVFALTIMQQSFAQVDKKQSDGQLTQKSNAVAYRLFPTQNMWTFIKLNTRNGQMWQVQFDVKEKNRSVTNLSTETLITTDKETNDRFTLYSTQNIFTFILLDQLDGRTWQVQWSMKEENRGMISIH</sequence>
<evidence type="ECO:0000313" key="3">
    <source>
        <dbReference type="Proteomes" id="UP000003586"/>
    </source>
</evidence>
<dbReference type="Proteomes" id="UP000003586">
    <property type="component" value="Chromosome"/>
</dbReference>
<protein>
    <submittedName>
        <fullName evidence="2">Uncharacterized protein</fullName>
    </submittedName>
</protein>
<dbReference type="OrthoDB" id="674844at2"/>
<evidence type="ECO:0000256" key="1">
    <source>
        <dbReference type="SAM" id="SignalP"/>
    </source>
</evidence>
<keyword evidence="1" id="KW-0732">Signal</keyword>
<feature type="chain" id="PRO_5004788166" evidence="1">
    <location>
        <begin position="21"/>
        <end position="133"/>
    </location>
</feature>
<dbReference type="EMBL" id="CP007035">
    <property type="protein sequence ID" value="AHF14701.1"/>
    <property type="molecule type" value="Genomic_DNA"/>
</dbReference>
<dbReference type="RefSeq" id="WP_008583135.1">
    <property type="nucleotide sequence ID" value="NZ_CP007035.1"/>
</dbReference>
<organism evidence="2 3">
    <name type="scientific">Niabella soli DSM 19437</name>
    <dbReference type="NCBI Taxonomy" id="929713"/>
    <lineage>
        <taxon>Bacteria</taxon>
        <taxon>Pseudomonadati</taxon>
        <taxon>Bacteroidota</taxon>
        <taxon>Chitinophagia</taxon>
        <taxon>Chitinophagales</taxon>
        <taxon>Chitinophagaceae</taxon>
        <taxon>Niabella</taxon>
    </lineage>
</organism>
<dbReference type="eggNOG" id="ENOG503363G">
    <property type="taxonomic scope" value="Bacteria"/>
</dbReference>
<feature type="signal peptide" evidence="1">
    <location>
        <begin position="1"/>
        <end position="20"/>
    </location>
</feature>
<keyword evidence="3" id="KW-1185">Reference proteome</keyword>
<dbReference type="AlphaFoldDB" id="W0F044"/>
<gene>
    <name evidence="2" type="ORF">NIASO_04855</name>
</gene>